<dbReference type="FunFam" id="3.40.50.300:FF:000020">
    <property type="entry name" value="Amino acid ABC transporter ATP-binding component"/>
    <property type="match status" value="1"/>
</dbReference>
<dbReference type="EMBL" id="FLQZ01000059">
    <property type="protein sequence ID" value="SBT14068.1"/>
    <property type="molecule type" value="Genomic_DNA"/>
</dbReference>
<evidence type="ECO:0000256" key="7">
    <source>
        <dbReference type="ARBA" id="ARBA00022970"/>
    </source>
</evidence>
<evidence type="ECO:0000256" key="6">
    <source>
        <dbReference type="ARBA" id="ARBA00022840"/>
    </source>
</evidence>
<protein>
    <submittedName>
        <fullName evidence="10">Glutamine transport ATP-binding protein GlnQ</fullName>
    </submittedName>
</protein>
<dbReference type="SUPFAM" id="SSF52540">
    <property type="entry name" value="P-loop containing nucleoside triphosphate hydrolases"/>
    <property type="match status" value="1"/>
</dbReference>
<keyword evidence="7" id="KW-0029">Amino-acid transport</keyword>
<dbReference type="InterPro" id="IPR003439">
    <property type="entry name" value="ABC_transporter-like_ATP-bd"/>
</dbReference>
<evidence type="ECO:0000256" key="1">
    <source>
        <dbReference type="ARBA" id="ARBA00004417"/>
    </source>
</evidence>
<evidence type="ECO:0000256" key="2">
    <source>
        <dbReference type="ARBA" id="ARBA00005417"/>
    </source>
</evidence>
<comment type="subcellular location">
    <subcellularLocation>
        <location evidence="1">Cell inner membrane</location>
        <topology evidence="1">Peripheral membrane protein</topology>
    </subcellularLocation>
</comment>
<feature type="domain" description="ABC transporter" evidence="9">
    <location>
        <begin position="8"/>
        <end position="253"/>
    </location>
</feature>
<evidence type="ECO:0000259" key="9">
    <source>
        <dbReference type="PROSITE" id="PS50893"/>
    </source>
</evidence>
<proteinExistence type="inferred from homology"/>
<dbReference type="GO" id="GO:0016887">
    <property type="term" value="F:ATP hydrolysis activity"/>
    <property type="evidence" value="ECO:0007669"/>
    <property type="project" value="InterPro"/>
</dbReference>
<dbReference type="Gene3D" id="3.40.50.300">
    <property type="entry name" value="P-loop containing nucleotide triphosphate hydrolases"/>
    <property type="match status" value="1"/>
</dbReference>
<keyword evidence="6 10" id="KW-0067">ATP-binding</keyword>
<keyword evidence="8" id="KW-0472">Membrane</keyword>
<dbReference type="InterPro" id="IPR030679">
    <property type="entry name" value="ABC_ATPase_HisP-typ"/>
</dbReference>
<dbReference type="Proteomes" id="UP000092819">
    <property type="component" value="Unassembled WGS sequence"/>
</dbReference>
<organism evidence="10 11">
    <name type="scientific">Vibrio celticus</name>
    <dbReference type="NCBI Taxonomy" id="446372"/>
    <lineage>
        <taxon>Bacteria</taxon>
        <taxon>Pseudomonadati</taxon>
        <taxon>Pseudomonadota</taxon>
        <taxon>Gammaproteobacteria</taxon>
        <taxon>Vibrionales</taxon>
        <taxon>Vibrionaceae</taxon>
        <taxon>Vibrio</taxon>
    </lineage>
</organism>
<dbReference type="InterPro" id="IPR003593">
    <property type="entry name" value="AAA+_ATPase"/>
</dbReference>
<dbReference type="CDD" id="cd03262">
    <property type="entry name" value="ABC_HisP_GlnQ"/>
    <property type="match status" value="1"/>
</dbReference>
<dbReference type="GO" id="GO:0015424">
    <property type="term" value="F:ABC-type amino acid transporter activity"/>
    <property type="evidence" value="ECO:0007669"/>
    <property type="project" value="InterPro"/>
</dbReference>
<evidence type="ECO:0000256" key="5">
    <source>
        <dbReference type="ARBA" id="ARBA00022741"/>
    </source>
</evidence>
<dbReference type="PANTHER" id="PTHR43166:SF9">
    <property type="entry name" value="GLUTAMATE_ASPARTATE IMPORT ATP-BINDING PROTEIN GLTL"/>
    <property type="match status" value="1"/>
</dbReference>
<evidence type="ECO:0000313" key="10">
    <source>
        <dbReference type="EMBL" id="SBT14068.1"/>
    </source>
</evidence>
<dbReference type="InterPro" id="IPR017871">
    <property type="entry name" value="ABC_transporter-like_CS"/>
</dbReference>
<evidence type="ECO:0000256" key="4">
    <source>
        <dbReference type="ARBA" id="ARBA00022475"/>
    </source>
</evidence>
<evidence type="ECO:0000256" key="3">
    <source>
        <dbReference type="ARBA" id="ARBA00022448"/>
    </source>
</evidence>
<keyword evidence="5" id="KW-0547">Nucleotide-binding</keyword>
<dbReference type="InterPro" id="IPR027417">
    <property type="entry name" value="P-loop_NTPase"/>
</dbReference>
<comment type="similarity">
    <text evidence="2">Belongs to the ABC transporter superfamily.</text>
</comment>
<keyword evidence="4" id="KW-1003">Cell membrane</keyword>
<dbReference type="AlphaFoldDB" id="A0A1C3JG58"/>
<accession>A0A1C3JG58</accession>
<dbReference type="RefSeq" id="WP_065676802.1">
    <property type="nucleotide sequence ID" value="NZ_AP025464.1"/>
</dbReference>
<reference evidence="11" key="1">
    <citation type="submission" date="2016-06" db="EMBL/GenBank/DDBJ databases">
        <authorList>
            <person name="Rodrigo-Torres L."/>
            <person name="Arahal D.R."/>
        </authorList>
    </citation>
    <scope>NUCLEOTIDE SEQUENCE [LARGE SCALE GENOMIC DNA]</scope>
    <source>
        <strain evidence="11">CECT 7224</strain>
    </source>
</reference>
<evidence type="ECO:0000256" key="8">
    <source>
        <dbReference type="ARBA" id="ARBA00023136"/>
    </source>
</evidence>
<keyword evidence="11" id="KW-1185">Reference proteome</keyword>
<dbReference type="InterPro" id="IPR050086">
    <property type="entry name" value="MetN_ABC_transporter-like"/>
</dbReference>
<dbReference type="GO" id="GO:0005524">
    <property type="term" value="F:ATP binding"/>
    <property type="evidence" value="ECO:0007669"/>
    <property type="project" value="UniProtKB-KW"/>
</dbReference>
<name>A0A1C3JG58_9VIBR</name>
<dbReference type="SMART" id="SM00382">
    <property type="entry name" value="AAA"/>
    <property type="match status" value="1"/>
</dbReference>
<keyword evidence="3" id="KW-0813">Transport</keyword>
<dbReference type="PIRSF" id="PIRSF039085">
    <property type="entry name" value="ABC_ATPase_HisP"/>
    <property type="match status" value="1"/>
</dbReference>
<dbReference type="PROSITE" id="PS00211">
    <property type="entry name" value="ABC_TRANSPORTER_1"/>
    <property type="match status" value="1"/>
</dbReference>
<dbReference type="PROSITE" id="PS50893">
    <property type="entry name" value="ABC_TRANSPORTER_2"/>
    <property type="match status" value="1"/>
</dbReference>
<gene>
    <name evidence="10" type="primary">glnQ_1</name>
    <name evidence="10" type="ORF">VCE7224_02830</name>
</gene>
<dbReference type="GO" id="GO:0005886">
    <property type="term" value="C:plasma membrane"/>
    <property type="evidence" value="ECO:0007669"/>
    <property type="project" value="UniProtKB-SubCell"/>
</dbReference>
<sequence>MKTQHKAIKLVQLNKSFGDNHVLKGIDLTIETGEVVCIIGGSGSGKSTMLRCMNFLEHYDSGEVLINGRMIGYGADTQGNFQKLPEHIAQRDLTDVCMVFQQFNLWPHMTVLENVMAPLVYVKKLSKQQAKDKAQQVLEKVDMAHKADAYPNQLSGGQQQRVAIARSLGTEPKIMLFDEPTSALDPELVGEVLKVMKSLAEEGMTMVIVTHEMGFAAQVSDKVVFLSQGQIAEQGSPNKLFLSPQTSQLKSFLATWSERNSGLGMAQSRSLVDVA</sequence>
<evidence type="ECO:0000313" key="11">
    <source>
        <dbReference type="Proteomes" id="UP000092819"/>
    </source>
</evidence>
<dbReference type="PANTHER" id="PTHR43166">
    <property type="entry name" value="AMINO ACID IMPORT ATP-BINDING PROTEIN"/>
    <property type="match status" value="1"/>
</dbReference>
<dbReference type="Pfam" id="PF00005">
    <property type="entry name" value="ABC_tran"/>
    <property type="match status" value="1"/>
</dbReference>